<keyword evidence="6" id="KW-0902">Two-component regulatory system</keyword>
<feature type="transmembrane region" description="Helical" evidence="9">
    <location>
        <begin position="148"/>
        <end position="173"/>
    </location>
</feature>
<dbReference type="Pfam" id="PF00072">
    <property type="entry name" value="Response_reg"/>
    <property type="match status" value="2"/>
</dbReference>
<feature type="modified residue" description="4-aspartylphosphate" evidence="7">
    <location>
        <position position="799"/>
    </location>
</feature>
<evidence type="ECO:0000256" key="9">
    <source>
        <dbReference type="SAM" id="Phobius"/>
    </source>
</evidence>
<dbReference type="PANTHER" id="PTHR45339">
    <property type="entry name" value="HYBRID SIGNAL TRANSDUCTION HISTIDINE KINASE J"/>
    <property type="match status" value="1"/>
</dbReference>
<keyword evidence="4 7" id="KW-0597">Phosphoprotein</keyword>
<comment type="caution">
    <text evidence="12">The sequence shown here is derived from an EMBL/GenBank/DDBJ whole genome shotgun (WGS) entry which is preliminary data.</text>
</comment>
<evidence type="ECO:0000313" key="13">
    <source>
        <dbReference type="Proteomes" id="UP001422074"/>
    </source>
</evidence>
<feature type="region of interest" description="Disordered" evidence="8">
    <location>
        <begin position="874"/>
        <end position="894"/>
    </location>
</feature>
<comment type="subcellular location">
    <subcellularLocation>
        <location evidence="2">Cell membrane</location>
    </subcellularLocation>
</comment>
<keyword evidence="9" id="KW-0812">Transmembrane</keyword>
<dbReference type="InterPro" id="IPR036097">
    <property type="entry name" value="HisK_dim/P_sf"/>
</dbReference>
<feature type="compositionally biased region" description="Low complexity" evidence="8">
    <location>
        <begin position="884"/>
        <end position="894"/>
    </location>
</feature>
<feature type="transmembrane region" description="Helical" evidence="9">
    <location>
        <begin position="21"/>
        <end position="42"/>
    </location>
</feature>
<dbReference type="Pfam" id="PF02518">
    <property type="entry name" value="HATPase_c"/>
    <property type="match status" value="1"/>
</dbReference>
<evidence type="ECO:0000256" key="1">
    <source>
        <dbReference type="ARBA" id="ARBA00000085"/>
    </source>
</evidence>
<keyword evidence="5" id="KW-0418">Kinase</keyword>
<dbReference type="SUPFAM" id="SSF55874">
    <property type="entry name" value="ATPase domain of HSP90 chaperone/DNA topoisomerase II/histidine kinase"/>
    <property type="match status" value="1"/>
</dbReference>
<name>A0ABU9X1Y6_9MICC</name>
<dbReference type="Gene3D" id="1.10.287.130">
    <property type="match status" value="1"/>
</dbReference>
<dbReference type="Pfam" id="PF00512">
    <property type="entry name" value="HisKA"/>
    <property type="match status" value="1"/>
</dbReference>
<dbReference type="PANTHER" id="PTHR45339:SF1">
    <property type="entry name" value="HYBRID SIGNAL TRANSDUCTION HISTIDINE KINASE J"/>
    <property type="match status" value="1"/>
</dbReference>
<dbReference type="RefSeq" id="WP_345885626.1">
    <property type="nucleotide sequence ID" value="NZ_JBDFRB010000011.1"/>
</dbReference>
<dbReference type="CDD" id="cd00082">
    <property type="entry name" value="HisKA"/>
    <property type="match status" value="1"/>
</dbReference>
<dbReference type="EC" id="2.7.13.3" evidence="3"/>
<dbReference type="InterPro" id="IPR003594">
    <property type="entry name" value="HATPase_dom"/>
</dbReference>
<comment type="catalytic activity">
    <reaction evidence="1">
        <text>ATP + protein L-histidine = ADP + protein N-phospho-L-histidine.</text>
        <dbReference type="EC" id="2.7.13.3"/>
    </reaction>
</comment>
<dbReference type="SMART" id="SM00388">
    <property type="entry name" value="HisKA"/>
    <property type="match status" value="1"/>
</dbReference>
<dbReference type="PROSITE" id="PS50110">
    <property type="entry name" value="RESPONSE_REGULATORY"/>
    <property type="match status" value="2"/>
</dbReference>
<evidence type="ECO:0000256" key="8">
    <source>
        <dbReference type="SAM" id="MobiDB-lite"/>
    </source>
</evidence>
<accession>A0ABU9X1Y6</accession>
<dbReference type="InterPro" id="IPR036890">
    <property type="entry name" value="HATPase_C_sf"/>
</dbReference>
<feature type="transmembrane region" description="Helical" evidence="9">
    <location>
        <begin position="214"/>
        <end position="232"/>
    </location>
</feature>
<dbReference type="SUPFAM" id="SSF47384">
    <property type="entry name" value="Homodimeric domain of signal transducing histidine kinase"/>
    <property type="match status" value="1"/>
</dbReference>
<feature type="transmembrane region" description="Helical" evidence="9">
    <location>
        <begin position="48"/>
        <end position="71"/>
    </location>
</feature>
<feature type="domain" description="Response regulatory" evidence="11">
    <location>
        <begin position="605"/>
        <end position="725"/>
    </location>
</feature>
<evidence type="ECO:0000313" key="12">
    <source>
        <dbReference type="EMBL" id="MEN2745271.1"/>
    </source>
</evidence>
<dbReference type="SUPFAM" id="SSF52172">
    <property type="entry name" value="CheY-like"/>
    <property type="match status" value="2"/>
</dbReference>
<dbReference type="CDD" id="cd16922">
    <property type="entry name" value="HATPase_EvgS-ArcB-TorS-like"/>
    <property type="match status" value="1"/>
</dbReference>
<dbReference type="Gene3D" id="3.40.50.2300">
    <property type="match status" value="2"/>
</dbReference>
<keyword evidence="9" id="KW-0472">Membrane</keyword>
<keyword evidence="5" id="KW-0808">Transferase</keyword>
<dbReference type="SMART" id="SM00387">
    <property type="entry name" value="HATPase_c"/>
    <property type="match status" value="1"/>
</dbReference>
<feature type="non-terminal residue" evidence="12">
    <location>
        <position position="894"/>
    </location>
</feature>
<organism evidence="12 13">
    <name type="scientific">Sinomonas halotolerans</name>
    <dbReference type="NCBI Taxonomy" id="1644133"/>
    <lineage>
        <taxon>Bacteria</taxon>
        <taxon>Bacillati</taxon>
        <taxon>Actinomycetota</taxon>
        <taxon>Actinomycetes</taxon>
        <taxon>Micrococcales</taxon>
        <taxon>Micrococcaceae</taxon>
        <taxon>Sinomonas</taxon>
    </lineage>
</organism>
<dbReference type="InterPro" id="IPR001789">
    <property type="entry name" value="Sig_transdc_resp-reg_receiver"/>
</dbReference>
<reference evidence="12 13" key="1">
    <citation type="submission" date="2024-05" db="EMBL/GenBank/DDBJ databases">
        <title>Sinomonas sp. nov., isolated from a waste landfill.</title>
        <authorList>
            <person name="Zhao Y."/>
        </authorList>
    </citation>
    <scope>NUCLEOTIDE SEQUENCE [LARGE SCALE GENOMIC DNA]</scope>
    <source>
        <strain evidence="12 13">CCTCC AB2014300</strain>
    </source>
</reference>
<dbReference type="Gene3D" id="3.30.565.10">
    <property type="entry name" value="Histidine kinase-like ATPase, C-terminal domain"/>
    <property type="match status" value="1"/>
</dbReference>
<feature type="transmembrane region" description="Helical" evidence="9">
    <location>
        <begin position="284"/>
        <end position="302"/>
    </location>
</feature>
<sequence>MALGDRSASPLRAASLRWNAHLWWLLAIVIAAPAVIAWGFSLEPGSRLFMGIGDSAILLAALAALVSSMYAAHRPGTENRRAWTLMVVSMAIWSGGMAVWTYYGATRDHQYPFPSLADVGFVGYSLPAAAALLSFKRPAVSPVAMARSLLDAAVIAVAVLFISWTTVLGVVYHGQGMDTLADLTGLAYPVVDVAMVSLVLVLTMRSAPEERLPWLCLSGGLLVLAVTDSIYVKLTFEGIPGTTGSPLAAGWVLAFLLVAFAGAVPEKAPRARGGRTYRLALEMLPYLPVIGAVVLAATGSIAGDPVLLITGAVLLALVVGRQLLIVLENVTLTRGLEAKVEERTAELLAAQEDALESTRLKSEFLATMSHEIRTPMNGVVGLTALLLETPLTEHQRRYAEGVGRAGHSLLALIDDILDFSKLEAGKVTLEREPFDPRDLVGDVAALVAEGAQAKRLELVAYCHPEVPTRLVGDAGRVRQVLLNLASNAVKFTARGEVAIRVTVPEREGNRARVLFEVRDTGIGIAKAEQARVFDSFAQADASTTRRYGGTGLGLAISRRLAEAMGGEIGVRSAPGQGSCFWFSLPMAAAGEWPAEPSGVDLSGLTALVVDDNATNRLLLETHLEAWGLDVECVPDAHEALDRARAAAAAGRPFDLALLDMCMPGMSGLELATEIAGEVRLGGTRIVILSSDSELDGAELERTGVHAWLLKPVRSSQLYDTLMRVVGHRIPAAPGEPRAPRSEPRTQRSGRVLVVEDNTVNQLVARDMAARLGYEVDVVSDGAQALTATAATQYAAVLMDCHMPVMDGFAATRAIRERGGRHASLPIIAMTAGAMAEDRERSREAGMDGFLAKPVSLDDLERVLSVWTDAAAREACAGGGPPPAARGTPAAAPPP</sequence>
<dbReference type="SMART" id="SM00448">
    <property type="entry name" value="REC"/>
    <property type="match status" value="2"/>
</dbReference>
<protein>
    <recommendedName>
        <fullName evidence="3">histidine kinase</fullName>
        <ecNumber evidence="3">2.7.13.3</ecNumber>
    </recommendedName>
</protein>
<dbReference type="EMBL" id="JBDFRB010000011">
    <property type="protein sequence ID" value="MEN2745271.1"/>
    <property type="molecule type" value="Genomic_DNA"/>
</dbReference>
<evidence type="ECO:0000259" key="10">
    <source>
        <dbReference type="PROSITE" id="PS50109"/>
    </source>
</evidence>
<evidence type="ECO:0000259" key="11">
    <source>
        <dbReference type="PROSITE" id="PS50110"/>
    </source>
</evidence>
<dbReference type="InterPro" id="IPR011006">
    <property type="entry name" value="CheY-like_superfamily"/>
</dbReference>
<gene>
    <name evidence="12" type="ORF">ABCQ75_12100</name>
</gene>
<evidence type="ECO:0000256" key="6">
    <source>
        <dbReference type="ARBA" id="ARBA00023012"/>
    </source>
</evidence>
<evidence type="ECO:0000256" key="2">
    <source>
        <dbReference type="ARBA" id="ARBA00004236"/>
    </source>
</evidence>
<feature type="domain" description="Response regulatory" evidence="11">
    <location>
        <begin position="750"/>
        <end position="867"/>
    </location>
</feature>
<dbReference type="CDD" id="cd17546">
    <property type="entry name" value="REC_hyHK_CKI1_RcsC-like"/>
    <property type="match status" value="1"/>
</dbReference>
<feature type="transmembrane region" description="Helical" evidence="9">
    <location>
        <begin position="115"/>
        <end position="136"/>
    </location>
</feature>
<dbReference type="Proteomes" id="UP001422074">
    <property type="component" value="Unassembled WGS sequence"/>
</dbReference>
<feature type="modified residue" description="4-aspartylphosphate" evidence="7">
    <location>
        <position position="659"/>
    </location>
</feature>
<keyword evidence="13" id="KW-1185">Reference proteome</keyword>
<evidence type="ECO:0000256" key="4">
    <source>
        <dbReference type="ARBA" id="ARBA00022553"/>
    </source>
</evidence>
<dbReference type="PRINTS" id="PR00344">
    <property type="entry name" value="BCTRLSENSOR"/>
</dbReference>
<feature type="transmembrane region" description="Helical" evidence="9">
    <location>
        <begin position="185"/>
        <end position="202"/>
    </location>
</feature>
<feature type="domain" description="Histidine kinase" evidence="10">
    <location>
        <begin position="367"/>
        <end position="588"/>
    </location>
</feature>
<dbReference type="PROSITE" id="PS50109">
    <property type="entry name" value="HIS_KIN"/>
    <property type="match status" value="1"/>
</dbReference>
<feature type="transmembrane region" description="Helical" evidence="9">
    <location>
        <begin position="83"/>
        <end position="103"/>
    </location>
</feature>
<dbReference type="InterPro" id="IPR004358">
    <property type="entry name" value="Sig_transdc_His_kin-like_C"/>
</dbReference>
<feature type="transmembrane region" description="Helical" evidence="9">
    <location>
        <begin position="244"/>
        <end position="264"/>
    </location>
</feature>
<dbReference type="InterPro" id="IPR003661">
    <property type="entry name" value="HisK_dim/P_dom"/>
</dbReference>
<evidence type="ECO:0000256" key="5">
    <source>
        <dbReference type="ARBA" id="ARBA00022777"/>
    </source>
</evidence>
<keyword evidence="9" id="KW-1133">Transmembrane helix</keyword>
<evidence type="ECO:0000256" key="3">
    <source>
        <dbReference type="ARBA" id="ARBA00012438"/>
    </source>
</evidence>
<dbReference type="CDD" id="cd00156">
    <property type="entry name" value="REC"/>
    <property type="match status" value="1"/>
</dbReference>
<evidence type="ECO:0000256" key="7">
    <source>
        <dbReference type="PROSITE-ProRule" id="PRU00169"/>
    </source>
</evidence>
<dbReference type="InterPro" id="IPR005467">
    <property type="entry name" value="His_kinase_dom"/>
</dbReference>
<proteinExistence type="predicted"/>